<dbReference type="Proteomes" id="UP000188320">
    <property type="component" value="Unassembled WGS sequence"/>
</dbReference>
<reference evidence="2" key="1">
    <citation type="submission" date="2017-01" db="EMBL/GenBank/DDBJ databases">
        <authorList>
            <person name="Wang Y."/>
            <person name="White M."/>
            <person name="Kvist S."/>
            <person name="Moncalvo J.-M."/>
        </authorList>
    </citation>
    <scope>NUCLEOTIDE SEQUENCE [LARGE SCALE GENOMIC DNA]</scope>
    <source>
        <strain evidence="2">COL-18-3</strain>
    </source>
</reference>
<organism evidence="1 2">
    <name type="scientific">Zancudomyces culisetae</name>
    <name type="common">Gut fungus</name>
    <name type="synonym">Smittium culisetae</name>
    <dbReference type="NCBI Taxonomy" id="1213189"/>
    <lineage>
        <taxon>Eukaryota</taxon>
        <taxon>Fungi</taxon>
        <taxon>Fungi incertae sedis</taxon>
        <taxon>Zoopagomycota</taxon>
        <taxon>Kickxellomycotina</taxon>
        <taxon>Harpellomycetes</taxon>
        <taxon>Harpellales</taxon>
        <taxon>Legeriomycetaceae</taxon>
        <taxon>Zancudomyces</taxon>
    </lineage>
</organism>
<proteinExistence type="predicted"/>
<sequence>MDSPTETIAKELMRKAIENANSEGAAFQPAQGGDALLKDPNSGAGMGVTGKADVKINPLWELVFGSPSNSNSSV</sequence>
<accession>A0A1R1PKB8</accession>
<dbReference type="EMBL" id="LSSK01000903">
    <property type="protein sequence ID" value="OMH81418.1"/>
    <property type="molecule type" value="Genomic_DNA"/>
</dbReference>
<comment type="caution">
    <text evidence="1">The sequence shown here is derived from an EMBL/GenBank/DDBJ whole genome shotgun (WGS) entry which is preliminary data.</text>
</comment>
<dbReference type="AlphaFoldDB" id="A0A1R1PKB8"/>
<protein>
    <submittedName>
        <fullName evidence="1">Uncharacterized protein</fullName>
    </submittedName>
</protein>
<evidence type="ECO:0000313" key="2">
    <source>
        <dbReference type="Proteomes" id="UP000188320"/>
    </source>
</evidence>
<name>A0A1R1PKB8_ZANCU</name>
<evidence type="ECO:0000313" key="1">
    <source>
        <dbReference type="EMBL" id="OMH81418.1"/>
    </source>
</evidence>
<gene>
    <name evidence="1" type="ORF">AX774_g5122</name>
</gene>
<keyword evidence="2" id="KW-1185">Reference proteome</keyword>